<evidence type="ECO:0000256" key="3">
    <source>
        <dbReference type="ARBA" id="ARBA00011160"/>
    </source>
</evidence>
<feature type="transmembrane region" description="Helical" evidence="13">
    <location>
        <begin position="27"/>
        <end position="47"/>
    </location>
</feature>
<dbReference type="OrthoDB" id="9813411at2"/>
<dbReference type="GO" id="GO:0032153">
    <property type="term" value="C:cell division site"/>
    <property type="evidence" value="ECO:0007669"/>
    <property type="project" value="TreeGrafter"/>
</dbReference>
<accession>A0A1I4VLL3</accession>
<reference evidence="17" key="1">
    <citation type="submission" date="2016-10" db="EMBL/GenBank/DDBJ databases">
        <authorList>
            <person name="Varghese N."/>
            <person name="Submissions S."/>
        </authorList>
    </citation>
    <scope>NUCLEOTIDE SEQUENCE [LARGE SCALE GENOMIC DNA]</scope>
    <source>
        <strain evidence="17">DSM 6150</strain>
    </source>
</reference>
<dbReference type="Proteomes" id="UP000242869">
    <property type="component" value="Unassembled WGS sequence"/>
</dbReference>
<dbReference type="PANTHER" id="PTHR47755">
    <property type="entry name" value="CELL DIVISION PROTEIN FTSX"/>
    <property type="match status" value="1"/>
</dbReference>
<comment type="similarity">
    <text evidence="2 12">Belongs to the ABC-4 integral membrane protein family. FtsX subfamily.</text>
</comment>
<dbReference type="InterPro" id="IPR040690">
    <property type="entry name" value="FtsX_ECD"/>
</dbReference>
<protein>
    <recommendedName>
        <fullName evidence="4 12">Cell division protein FtsX</fullName>
    </recommendedName>
</protein>
<keyword evidence="11 12" id="KW-0131">Cell cycle</keyword>
<feature type="domain" description="ABC3 transporter permease C-terminal" evidence="14">
    <location>
        <begin position="178"/>
        <end position="297"/>
    </location>
</feature>
<dbReference type="RefSeq" id="WP_091190074.1">
    <property type="nucleotide sequence ID" value="NZ_FOVE01000002.1"/>
</dbReference>
<evidence type="ECO:0000256" key="10">
    <source>
        <dbReference type="ARBA" id="ARBA00023136"/>
    </source>
</evidence>
<dbReference type="PIRSF" id="PIRSF003097">
    <property type="entry name" value="FtsX"/>
    <property type="match status" value="1"/>
</dbReference>
<evidence type="ECO:0000256" key="2">
    <source>
        <dbReference type="ARBA" id="ARBA00007379"/>
    </source>
</evidence>
<evidence type="ECO:0000256" key="13">
    <source>
        <dbReference type="SAM" id="Phobius"/>
    </source>
</evidence>
<organism evidence="16 17">
    <name type="scientific">Formivibrio citricus</name>
    <dbReference type="NCBI Taxonomy" id="83765"/>
    <lineage>
        <taxon>Bacteria</taxon>
        <taxon>Pseudomonadati</taxon>
        <taxon>Pseudomonadota</taxon>
        <taxon>Betaproteobacteria</taxon>
        <taxon>Neisseriales</taxon>
        <taxon>Chitinibacteraceae</taxon>
        <taxon>Formivibrio</taxon>
    </lineage>
</organism>
<proteinExistence type="inferred from homology"/>
<keyword evidence="10 12" id="KW-0472">Membrane</keyword>
<gene>
    <name evidence="16" type="ORF">SAMN05660284_00264</name>
</gene>
<keyword evidence="17" id="KW-1185">Reference proteome</keyword>
<feature type="domain" description="FtsX extracellular" evidence="15">
    <location>
        <begin position="62"/>
        <end position="153"/>
    </location>
</feature>
<keyword evidence="5 12" id="KW-1003">Cell membrane</keyword>
<evidence type="ECO:0000259" key="14">
    <source>
        <dbReference type="Pfam" id="PF02687"/>
    </source>
</evidence>
<evidence type="ECO:0000256" key="9">
    <source>
        <dbReference type="ARBA" id="ARBA00022989"/>
    </source>
</evidence>
<evidence type="ECO:0000313" key="16">
    <source>
        <dbReference type="EMBL" id="SFN02009.1"/>
    </source>
</evidence>
<dbReference type="InterPro" id="IPR047590">
    <property type="entry name" value="FtsX_proteobact-type"/>
</dbReference>
<feature type="transmembrane region" description="Helical" evidence="13">
    <location>
        <begin position="222"/>
        <end position="248"/>
    </location>
</feature>
<comment type="function">
    <text evidence="12">Part of the ABC transporter FtsEX involved in cellular division.</text>
</comment>
<evidence type="ECO:0000259" key="15">
    <source>
        <dbReference type="Pfam" id="PF18075"/>
    </source>
</evidence>
<evidence type="ECO:0000256" key="4">
    <source>
        <dbReference type="ARBA" id="ARBA00021907"/>
    </source>
</evidence>
<comment type="subunit">
    <text evidence="3">Forms a membrane-associated complex with FtsE.</text>
</comment>
<dbReference type="Gene3D" id="3.30.70.3040">
    <property type="match status" value="1"/>
</dbReference>
<evidence type="ECO:0000256" key="5">
    <source>
        <dbReference type="ARBA" id="ARBA00022475"/>
    </source>
</evidence>
<dbReference type="Pfam" id="PF18075">
    <property type="entry name" value="FtsX_ECD"/>
    <property type="match status" value="1"/>
</dbReference>
<evidence type="ECO:0000256" key="7">
    <source>
        <dbReference type="ARBA" id="ARBA00022618"/>
    </source>
</evidence>
<dbReference type="EMBL" id="FOVE01000002">
    <property type="protein sequence ID" value="SFN02009.1"/>
    <property type="molecule type" value="Genomic_DNA"/>
</dbReference>
<evidence type="ECO:0000256" key="8">
    <source>
        <dbReference type="ARBA" id="ARBA00022692"/>
    </source>
</evidence>
<dbReference type="NCBIfam" id="TIGR00439">
    <property type="entry name" value="FtsX_Gneg"/>
    <property type="match status" value="1"/>
</dbReference>
<dbReference type="STRING" id="83765.SAMN05660284_00264"/>
<feature type="transmembrane region" description="Helical" evidence="13">
    <location>
        <begin position="167"/>
        <end position="189"/>
    </location>
</feature>
<evidence type="ECO:0000256" key="11">
    <source>
        <dbReference type="ARBA" id="ARBA00023306"/>
    </source>
</evidence>
<name>A0A1I4VLL3_9NEIS</name>
<keyword evidence="6 12" id="KW-0997">Cell inner membrane</keyword>
<evidence type="ECO:0000256" key="1">
    <source>
        <dbReference type="ARBA" id="ARBA00004429"/>
    </source>
</evidence>
<keyword evidence="8 13" id="KW-0812">Transmembrane</keyword>
<dbReference type="InterPro" id="IPR003838">
    <property type="entry name" value="ABC3_permease_C"/>
</dbReference>
<evidence type="ECO:0000256" key="6">
    <source>
        <dbReference type="ARBA" id="ARBA00022519"/>
    </source>
</evidence>
<keyword evidence="9 13" id="KW-1133">Transmembrane helix</keyword>
<dbReference type="PANTHER" id="PTHR47755:SF1">
    <property type="entry name" value="CELL DIVISION PROTEIN FTSX"/>
    <property type="match status" value="1"/>
</dbReference>
<sequence length="300" mass="32681">MKNWFRQHWLAFKRTLGGMLRQPLTSLLNLLVIAVAAAFPLALWLVISSLSGVAGRMPVESQITVFLRSSATEGEIKALRELDGKDARIARHRFVSRDEALKEMQQSTGMGDLLAGLPDNPLPDAIIFTAKSNQAETLETLQKELAVKAGVDEAQLDSAWARRLERLLALGRAVFDAIAVLLALALVLITGNTIRMQILTRQDEIEVSKLIGASDAFIRRPFIHFAIAQGLGGGLLACGIVALALWRLNPAVRELATAYGQQFALTTPGLVSIALVCAATTLLCLFGAWLAVWQHLRKLL</sequence>
<dbReference type="AlphaFoldDB" id="A0A1I4VLL3"/>
<dbReference type="InterPro" id="IPR004513">
    <property type="entry name" value="FtsX"/>
</dbReference>
<dbReference type="GO" id="GO:0005886">
    <property type="term" value="C:plasma membrane"/>
    <property type="evidence" value="ECO:0007669"/>
    <property type="project" value="UniProtKB-SubCell"/>
</dbReference>
<comment type="subcellular location">
    <subcellularLocation>
        <location evidence="1">Cell inner membrane</location>
        <topology evidence="1">Multi-pass membrane protein</topology>
    </subcellularLocation>
</comment>
<feature type="transmembrane region" description="Helical" evidence="13">
    <location>
        <begin position="268"/>
        <end position="292"/>
    </location>
</feature>
<dbReference type="Pfam" id="PF02687">
    <property type="entry name" value="FtsX"/>
    <property type="match status" value="1"/>
</dbReference>
<dbReference type="GO" id="GO:0051301">
    <property type="term" value="P:cell division"/>
    <property type="evidence" value="ECO:0007669"/>
    <property type="project" value="UniProtKB-KW"/>
</dbReference>
<evidence type="ECO:0000256" key="12">
    <source>
        <dbReference type="PIRNR" id="PIRNR003097"/>
    </source>
</evidence>
<keyword evidence="7 12" id="KW-0132">Cell division</keyword>
<evidence type="ECO:0000313" key="17">
    <source>
        <dbReference type="Proteomes" id="UP000242869"/>
    </source>
</evidence>